<keyword evidence="4" id="KW-0411">Iron-sulfur</keyword>
<dbReference type="PROSITE" id="PS51379">
    <property type="entry name" value="4FE4S_FER_2"/>
    <property type="match status" value="2"/>
</dbReference>
<dbReference type="SUPFAM" id="SSF55785">
    <property type="entry name" value="PYP-like sensor domain (PAS domain)"/>
    <property type="match status" value="1"/>
</dbReference>
<dbReference type="Gene3D" id="3.30.450.20">
    <property type="entry name" value="PAS domain"/>
    <property type="match status" value="1"/>
</dbReference>
<sequence>MGIINFSKDKCRNCYKCIRNCPIKAIKLKDKHAQIIPSMCIGCGNCIKICPHNAKEIKSDVETIKKWLKTEKVVLSLSGVFPSVYYLDHPRQYLGILRKLGFTIIEETSIGAEAVAKAYARDYYSDKNFVIASSCASIKNLIEIYYPEYIGALSTEVSPMIAHGKILREKYPDAKIVYAGSCLSKKMEVLEDEVKGIIDGVLTFDEIDTWIKEENIIPNTMGIEDFDAVGNSIGRLYPIVGGLAKSSVENLDGSRKILRIDGVEDCMQFLDEMCHLDKKYWIEMNACEEGCINGPGNIHSQLSKYEKVEMLQTYIDQNVDNDSEDNAPNKIDTRRSFRARPVHHLGNVPEAELEKILVQMSKFSEADELNCGTCGYDTCRDKARAVYWNMAEIEMCLPLISSKNEAISNLIITTTPNAIAVLDKKYRIIEFNDAAERLFNVKREDVFHYNFMDVLDYNPFKKLDFEKENIYNGKGLYHRENRVFMEILTYIPEQELYMGIFIDITDQEKQEQVFMKMQEETLSMAQRVIDKQMRVAHEIAGLLGETTAETKVTLTKLQKVIGNRGDES</sequence>
<dbReference type="InterPro" id="IPR017896">
    <property type="entry name" value="4Fe4S_Fe-S-bd"/>
</dbReference>
<keyword evidence="1" id="KW-0004">4Fe-4S</keyword>
<dbReference type="GO" id="GO:0051539">
    <property type="term" value="F:4 iron, 4 sulfur cluster binding"/>
    <property type="evidence" value="ECO:0007669"/>
    <property type="project" value="UniProtKB-KW"/>
</dbReference>
<proteinExistence type="predicted"/>
<evidence type="ECO:0000256" key="2">
    <source>
        <dbReference type="ARBA" id="ARBA00022723"/>
    </source>
</evidence>
<evidence type="ECO:0000313" key="8">
    <source>
        <dbReference type="Proteomes" id="UP000036873"/>
    </source>
</evidence>
<dbReference type="InterPro" id="IPR007202">
    <property type="entry name" value="4Fe-4S_dom"/>
</dbReference>
<dbReference type="Pfam" id="PF04060">
    <property type="entry name" value="FeS"/>
    <property type="match status" value="1"/>
</dbReference>
<evidence type="ECO:0000256" key="3">
    <source>
        <dbReference type="ARBA" id="ARBA00023004"/>
    </source>
</evidence>
<dbReference type="Gene3D" id="1.10.15.40">
    <property type="entry name" value="Electron transport complex subunit B, putative Fe-S cluster"/>
    <property type="match status" value="1"/>
</dbReference>
<gene>
    <name evidence="7" type="ORF">AKG39_04455</name>
</gene>
<dbReference type="InterPro" id="IPR035965">
    <property type="entry name" value="PAS-like_dom_sf"/>
</dbReference>
<feature type="domain" description="4Fe-4S ferredoxin-type" evidence="5">
    <location>
        <begin position="31"/>
        <end position="60"/>
    </location>
</feature>
<feature type="domain" description="4Fe-4S" evidence="6">
    <location>
        <begin position="352"/>
        <end position="413"/>
    </location>
</feature>
<evidence type="ECO:0000313" key="7">
    <source>
        <dbReference type="EMBL" id="KNZ42973.1"/>
    </source>
</evidence>
<dbReference type="InterPro" id="IPR050340">
    <property type="entry name" value="Cytosolic_Fe-S_CAF"/>
</dbReference>
<dbReference type="Pfam" id="PF13237">
    <property type="entry name" value="Fer4_10"/>
    <property type="match status" value="1"/>
</dbReference>
<evidence type="ECO:0000259" key="5">
    <source>
        <dbReference type="PROSITE" id="PS51379"/>
    </source>
</evidence>
<dbReference type="CDD" id="cd00130">
    <property type="entry name" value="PAS"/>
    <property type="match status" value="1"/>
</dbReference>
<dbReference type="Pfam" id="PF02906">
    <property type="entry name" value="Fe_hyd_lg_C"/>
    <property type="match status" value="1"/>
</dbReference>
<keyword evidence="8" id="KW-1185">Reference proteome</keyword>
<keyword evidence="3" id="KW-0408">Iron</keyword>
<name>A0A0L6U389_9FIRM</name>
<dbReference type="SUPFAM" id="SSF53920">
    <property type="entry name" value="Fe-only hydrogenase"/>
    <property type="match status" value="1"/>
</dbReference>
<dbReference type="Gene3D" id="3.40.950.10">
    <property type="entry name" value="Fe-only Hydrogenase (Larger Subunit), Chain L, domain 3"/>
    <property type="match status" value="1"/>
</dbReference>
<dbReference type="PROSITE" id="PS00198">
    <property type="entry name" value="4FE4S_FER_1"/>
    <property type="match status" value="1"/>
</dbReference>
<dbReference type="EMBL" id="LGYO01000008">
    <property type="protein sequence ID" value="KNZ42973.1"/>
    <property type="molecule type" value="Genomic_DNA"/>
</dbReference>
<dbReference type="InterPro" id="IPR004108">
    <property type="entry name" value="Fe_hydrogenase_lsu_C"/>
</dbReference>
<organism evidence="7 8">
    <name type="scientific">Acetobacterium bakii</name>
    <dbReference type="NCBI Taxonomy" id="52689"/>
    <lineage>
        <taxon>Bacteria</taxon>
        <taxon>Bacillati</taxon>
        <taxon>Bacillota</taxon>
        <taxon>Clostridia</taxon>
        <taxon>Eubacteriales</taxon>
        <taxon>Eubacteriaceae</taxon>
        <taxon>Acetobacterium</taxon>
    </lineage>
</organism>
<dbReference type="NCBIfam" id="TIGR00229">
    <property type="entry name" value="sensory_box"/>
    <property type="match status" value="1"/>
</dbReference>
<evidence type="ECO:0000256" key="4">
    <source>
        <dbReference type="ARBA" id="ARBA00023014"/>
    </source>
</evidence>
<dbReference type="InterPro" id="IPR000014">
    <property type="entry name" value="PAS"/>
</dbReference>
<dbReference type="InterPro" id="IPR009016">
    <property type="entry name" value="Fe_hydrogenase"/>
</dbReference>
<dbReference type="GO" id="GO:0046872">
    <property type="term" value="F:metal ion binding"/>
    <property type="evidence" value="ECO:0007669"/>
    <property type="project" value="UniProtKB-KW"/>
</dbReference>
<dbReference type="PANTHER" id="PTHR11615">
    <property type="entry name" value="NITRATE, FORMATE, IRON DEHYDROGENASE"/>
    <property type="match status" value="1"/>
</dbReference>
<dbReference type="RefSeq" id="WP_050739155.1">
    <property type="nucleotide sequence ID" value="NZ_LGYO01000008.1"/>
</dbReference>
<accession>A0A0L6U389</accession>
<evidence type="ECO:0000256" key="1">
    <source>
        <dbReference type="ARBA" id="ARBA00022485"/>
    </source>
</evidence>
<dbReference type="InterPro" id="IPR013767">
    <property type="entry name" value="PAS_fold"/>
</dbReference>
<dbReference type="SUPFAM" id="SSF54862">
    <property type="entry name" value="4Fe-4S ferredoxins"/>
    <property type="match status" value="1"/>
</dbReference>
<feature type="domain" description="4Fe-4S ferredoxin-type" evidence="5">
    <location>
        <begin position="2"/>
        <end position="30"/>
    </location>
</feature>
<dbReference type="PATRIC" id="fig|52689.4.peg.3943"/>
<dbReference type="AlphaFoldDB" id="A0A0L6U389"/>
<comment type="caution">
    <text evidence="7">The sequence shown here is derived from an EMBL/GenBank/DDBJ whole genome shotgun (WGS) entry which is preliminary data.</text>
</comment>
<evidence type="ECO:0000259" key="6">
    <source>
        <dbReference type="PROSITE" id="PS51656"/>
    </source>
</evidence>
<dbReference type="OrthoDB" id="9798098at2"/>
<dbReference type="Pfam" id="PF00989">
    <property type="entry name" value="PAS"/>
    <property type="match status" value="1"/>
</dbReference>
<dbReference type="InterPro" id="IPR017900">
    <property type="entry name" value="4Fe4S_Fe_S_CS"/>
</dbReference>
<reference evidence="8" key="1">
    <citation type="submission" date="2015-07" db="EMBL/GenBank/DDBJ databases">
        <title>Draft genome sequence of Acetobacterium bakii DSM 8293, a potential psychrophilic chemical producer through syngas fermentation.</title>
        <authorList>
            <person name="Song Y."/>
            <person name="Hwang S."/>
            <person name="Cho B.-K."/>
        </authorList>
    </citation>
    <scope>NUCLEOTIDE SEQUENCE [LARGE SCALE GENOMIC DNA]</scope>
    <source>
        <strain evidence="8">DSM 8239</strain>
    </source>
</reference>
<protein>
    <submittedName>
        <fullName evidence="7">Hydrogenase assembly protein HupF</fullName>
    </submittedName>
</protein>
<dbReference type="Proteomes" id="UP000036873">
    <property type="component" value="Unassembled WGS sequence"/>
</dbReference>
<dbReference type="GO" id="GO:0006355">
    <property type="term" value="P:regulation of DNA-templated transcription"/>
    <property type="evidence" value="ECO:0007669"/>
    <property type="project" value="InterPro"/>
</dbReference>
<dbReference type="STRING" id="52689.AKG39_04455"/>
<keyword evidence="2" id="KW-0479">Metal-binding</keyword>
<dbReference type="Gene3D" id="3.30.70.20">
    <property type="match status" value="1"/>
</dbReference>
<dbReference type="PROSITE" id="PS51656">
    <property type="entry name" value="4FE4S"/>
    <property type="match status" value="1"/>
</dbReference>